<proteinExistence type="predicted"/>
<feature type="compositionally biased region" description="Basic and acidic residues" evidence="1">
    <location>
        <begin position="217"/>
        <end position="229"/>
    </location>
</feature>
<accession>A0A4D6LLN3</accession>
<sequence length="281" mass="31993">MVKNNNEGGRLEMDGGMTMLDVGEEEGMRLRVMMVHDGIDGSVLRGVEIVRMKREKVEVDKLNLDIRLFERKGKIRVREHQIRVHEEGENQDQLVIALRDCALFVGEVRLEGLDHGHILNTPKDFKPSVDNKVSHGLRIHDAHTNLLTRGPASTNLPARSPTLRTCPPVIQHMFNAKSRLGEPYSFGRDHPSLNNNFPRLGGETNNNKHPFTTSRLSENDSPERDDHSPKTWAPRLCEMLPYNLPTMLLLAWASGSRLSEILEHKLEFVFLLFSPRRAYLA</sequence>
<dbReference type="Proteomes" id="UP000501690">
    <property type="component" value="Linkage Group LG4"/>
</dbReference>
<organism evidence="2 3">
    <name type="scientific">Vigna unguiculata</name>
    <name type="common">Cowpea</name>
    <dbReference type="NCBI Taxonomy" id="3917"/>
    <lineage>
        <taxon>Eukaryota</taxon>
        <taxon>Viridiplantae</taxon>
        <taxon>Streptophyta</taxon>
        <taxon>Embryophyta</taxon>
        <taxon>Tracheophyta</taxon>
        <taxon>Spermatophyta</taxon>
        <taxon>Magnoliopsida</taxon>
        <taxon>eudicotyledons</taxon>
        <taxon>Gunneridae</taxon>
        <taxon>Pentapetalae</taxon>
        <taxon>rosids</taxon>
        <taxon>fabids</taxon>
        <taxon>Fabales</taxon>
        <taxon>Fabaceae</taxon>
        <taxon>Papilionoideae</taxon>
        <taxon>50 kb inversion clade</taxon>
        <taxon>NPAAA clade</taxon>
        <taxon>indigoferoid/millettioid clade</taxon>
        <taxon>Phaseoleae</taxon>
        <taxon>Vigna</taxon>
    </lineage>
</organism>
<name>A0A4D6LLN3_VIGUN</name>
<protein>
    <submittedName>
        <fullName evidence="2">Uncharacterized protein</fullName>
    </submittedName>
</protein>
<dbReference type="AlphaFoldDB" id="A0A4D6LLN3"/>
<evidence type="ECO:0000256" key="1">
    <source>
        <dbReference type="SAM" id="MobiDB-lite"/>
    </source>
</evidence>
<reference evidence="2 3" key="1">
    <citation type="submission" date="2019-04" db="EMBL/GenBank/DDBJ databases">
        <title>An improved genome assembly and genetic linkage map for asparagus bean, Vigna unguiculata ssp. sesquipedialis.</title>
        <authorList>
            <person name="Xia Q."/>
            <person name="Zhang R."/>
            <person name="Dong Y."/>
        </authorList>
    </citation>
    <scope>NUCLEOTIDE SEQUENCE [LARGE SCALE GENOMIC DNA]</scope>
    <source>
        <tissue evidence="2">Leaf</tissue>
    </source>
</reference>
<evidence type="ECO:0000313" key="3">
    <source>
        <dbReference type="Proteomes" id="UP000501690"/>
    </source>
</evidence>
<keyword evidence="3" id="KW-1185">Reference proteome</keyword>
<gene>
    <name evidence="2" type="ORF">DEO72_LG4g155</name>
</gene>
<dbReference type="EMBL" id="CP039348">
    <property type="protein sequence ID" value="QCD89215.1"/>
    <property type="molecule type" value="Genomic_DNA"/>
</dbReference>
<evidence type="ECO:0000313" key="2">
    <source>
        <dbReference type="EMBL" id="QCD89215.1"/>
    </source>
</evidence>
<feature type="compositionally biased region" description="Polar residues" evidence="1">
    <location>
        <begin position="192"/>
        <end position="216"/>
    </location>
</feature>
<feature type="region of interest" description="Disordered" evidence="1">
    <location>
        <begin position="187"/>
        <end position="230"/>
    </location>
</feature>